<dbReference type="EMBL" id="VCGU01000001">
    <property type="protein sequence ID" value="TRY81067.1"/>
    <property type="molecule type" value="Genomic_DNA"/>
</dbReference>
<dbReference type="AlphaFoldDB" id="A0A553PTR1"/>
<keyword evidence="11" id="KW-1185">Reference proteome</keyword>
<dbReference type="EC" id="4.3.1.17" evidence="3"/>
<feature type="domain" description="Tryptophan synthase beta chain-like PALP" evidence="9">
    <location>
        <begin position="9"/>
        <end position="310"/>
    </location>
</feature>
<proteinExistence type="inferred from homology"/>
<dbReference type="GO" id="GO:0003941">
    <property type="term" value="F:L-serine ammonia-lyase activity"/>
    <property type="evidence" value="ECO:0007669"/>
    <property type="project" value="UniProtKB-EC"/>
</dbReference>
<keyword evidence="5" id="KW-0456">Lyase</keyword>
<dbReference type="Pfam" id="PF00291">
    <property type="entry name" value="PALP"/>
    <property type="match status" value="1"/>
</dbReference>
<evidence type="ECO:0000313" key="10">
    <source>
        <dbReference type="EMBL" id="TRY81067.1"/>
    </source>
</evidence>
<comment type="similarity">
    <text evidence="2">Belongs to the serine/threonine dehydratase family.</text>
</comment>
<name>A0A553PTR1_TIGCA</name>
<evidence type="ECO:0000313" key="11">
    <source>
        <dbReference type="Proteomes" id="UP000318571"/>
    </source>
</evidence>
<dbReference type="PANTHER" id="PTHR48078">
    <property type="entry name" value="THREONINE DEHYDRATASE, MITOCHONDRIAL-RELATED"/>
    <property type="match status" value="1"/>
</dbReference>
<dbReference type="SUPFAM" id="SSF53686">
    <property type="entry name" value="Tryptophan synthase beta subunit-like PLP-dependent enzymes"/>
    <property type="match status" value="1"/>
</dbReference>
<evidence type="ECO:0000256" key="7">
    <source>
        <dbReference type="ARBA" id="ARBA00042605"/>
    </source>
</evidence>
<comment type="catalytic activity">
    <reaction evidence="8">
        <text>L-serine = pyruvate + NH4(+)</text>
        <dbReference type="Rhea" id="RHEA:19169"/>
        <dbReference type="ChEBI" id="CHEBI:15361"/>
        <dbReference type="ChEBI" id="CHEBI:28938"/>
        <dbReference type="ChEBI" id="CHEBI:33384"/>
        <dbReference type="EC" id="4.3.1.17"/>
    </reaction>
</comment>
<keyword evidence="4" id="KW-0663">Pyridoxal phosphate</keyword>
<evidence type="ECO:0000256" key="6">
    <source>
        <dbReference type="ARBA" id="ARBA00041766"/>
    </source>
</evidence>
<dbReference type="Proteomes" id="UP000318571">
    <property type="component" value="Chromosome 12"/>
</dbReference>
<dbReference type="PANTHER" id="PTHR48078:SF2">
    <property type="entry name" value="CATABOLIC L-SERINE_THREONINE DEHYDRATASE"/>
    <property type="match status" value="1"/>
</dbReference>
<organism evidence="10 11">
    <name type="scientific">Tigriopus californicus</name>
    <name type="common">Marine copepod</name>
    <dbReference type="NCBI Taxonomy" id="6832"/>
    <lineage>
        <taxon>Eukaryota</taxon>
        <taxon>Metazoa</taxon>
        <taxon>Ecdysozoa</taxon>
        <taxon>Arthropoda</taxon>
        <taxon>Crustacea</taxon>
        <taxon>Multicrustacea</taxon>
        <taxon>Hexanauplia</taxon>
        <taxon>Copepoda</taxon>
        <taxon>Harpacticoida</taxon>
        <taxon>Harpacticidae</taxon>
        <taxon>Tigriopus</taxon>
    </lineage>
</organism>
<comment type="cofactor">
    <cofactor evidence="1">
        <name>pyridoxal 5'-phosphate</name>
        <dbReference type="ChEBI" id="CHEBI:597326"/>
    </cofactor>
</comment>
<evidence type="ECO:0000256" key="1">
    <source>
        <dbReference type="ARBA" id="ARBA00001933"/>
    </source>
</evidence>
<accession>A0A553PTR1</accession>
<evidence type="ECO:0000256" key="3">
    <source>
        <dbReference type="ARBA" id="ARBA00012093"/>
    </source>
</evidence>
<comment type="caution">
    <text evidence="10">The sequence shown here is derived from an EMBL/GenBank/DDBJ whole genome shotgun (WGS) entry which is preliminary data.</text>
</comment>
<protein>
    <recommendedName>
        <fullName evidence="3">L-serine ammonia-lyase</fullName>
        <ecNumber evidence="3">4.3.1.17</ecNumber>
    </recommendedName>
    <alternativeName>
        <fullName evidence="6">L-serine deaminase</fullName>
    </alternativeName>
    <alternativeName>
        <fullName evidence="7">L-threonine dehydratase</fullName>
    </alternativeName>
</protein>
<dbReference type="GO" id="GO:0006567">
    <property type="term" value="P:L-threonine catabolic process"/>
    <property type="evidence" value="ECO:0007669"/>
    <property type="project" value="TreeGrafter"/>
</dbReference>
<evidence type="ECO:0000256" key="4">
    <source>
        <dbReference type="ARBA" id="ARBA00022898"/>
    </source>
</evidence>
<dbReference type="OMA" id="DGWVNIH"/>
<dbReference type="STRING" id="6832.A0A553PTR1"/>
<evidence type="ECO:0000256" key="8">
    <source>
        <dbReference type="ARBA" id="ARBA00049406"/>
    </source>
</evidence>
<sequence>MPQTKVFHIRSPLIKSKPLSKKAGKDVYLKLDNLQLPGSFKIRGIGRTCQEAVLINGAKRLVGSSGGNAGVAMAYAAEELGVPLVLFIPTSTPPIILERLKDYPGAEVRIAGTNWDAANQEAMTLLEQDPEAFFVHPFEQETTWQGHATLVDEIKEQLVQEHSDLRVPASLITCVGGGGLAAGLIIGLQKHGWTKVPLVCMETTGSQCLYQSVKQGRQVKLDAIETIAKSLGALAVCSKLLDLAKIHPVIPKVVTDAQALDACFKFAQDHRMLVEPACGAVLSALYSDKLNDCETDIGGDASPIVVIVCGGNMASMDLFQMWKDQRRMELK</sequence>
<evidence type="ECO:0000256" key="5">
    <source>
        <dbReference type="ARBA" id="ARBA00023239"/>
    </source>
</evidence>
<dbReference type="GO" id="GO:0006565">
    <property type="term" value="P:L-serine catabolic process"/>
    <property type="evidence" value="ECO:0007669"/>
    <property type="project" value="TreeGrafter"/>
</dbReference>
<dbReference type="InterPro" id="IPR050147">
    <property type="entry name" value="Ser/Thr_Dehydratase"/>
</dbReference>
<evidence type="ECO:0000256" key="2">
    <source>
        <dbReference type="ARBA" id="ARBA00010869"/>
    </source>
</evidence>
<dbReference type="GO" id="GO:0004794">
    <property type="term" value="F:threonine deaminase activity"/>
    <property type="evidence" value="ECO:0007669"/>
    <property type="project" value="TreeGrafter"/>
</dbReference>
<dbReference type="GO" id="GO:0009097">
    <property type="term" value="P:isoleucine biosynthetic process"/>
    <property type="evidence" value="ECO:0007669"/>
    <property type="project" value="TreeGrafter"/>
</dbReference>
<dbReference type="OrthoDB" id="4418812at2759"/>
<evidence type="ECO:0000259" key="9">
    <source>
        <dbReference type="Pfam" id="PF00291"/>
    </source>
</evidence>
<reference evidence="10 11" key="1">
    <citation type="journal article" date="2018" name="Nat. Ecol. Evol.">
        <title>Genomic signatures of mitonuclear coevolution across populations of Tigriopus californicus.</title>
        <authorList>
            <person name="Barreto F.S."/>
            <person name="Watson E.T."/>
            <person name="Lima T.G."/>
            <person name="Willett C.S."/>
            <person name="Edmands S."/>
            <person name="Li W."/>
            <person name="Burton R.S."/>
        </authorList>
    </citation>
    <scope>NUCLEOTIDE SEQUENCE [LARGE SCALE GENOMIC DNA]</scope>
    <source>
        <strain evidence="10 11">San Diego</strain>
    </source>
</reference>
<dbReference type="InterPro" id="IPR036052">
    <property type="entry name" value="TrpB-like_PALP_sf"/>
</dbReference>
<gene>
    <name evidence="10" type="ORF">TCAL_13271</name>
</gene>
<dbReference type="InterPro" id="IPR001926">
    <property type="entry name" value="TrpB-like_PALP"/>
</dbReference>
<dbReference type="Gene3D" id="3.40.50.1100">
    <property type="match status" value="2"/>
</dbReference>